<keyword evidence="11 14" id="KW-0408">Iron</keyword>
<dbReference type="RefSeq" id="WP_183253377.1">
    <property type="nucleotide sequence ID" value="NZ_BAAAFF010000006.1"/>
</dbReference>
<comment type="cofactor">
    <cofactor evidence="14 15">
        <name>heme b</name>
        <dbReference type="ChEBI" id="CHEBI:60344"/>
    </cofactor>
    <text evidence="14 15">Binds 1 heme b (iron(II)-protoporphyrin IX) group per subunit.</text>
</comment>
<comment type="pathway">
    <text evidence="2 14 15">Porphyrin-containing compound metabolism; protoporphyrin-IX biosynthesis; protoporphyrin-IX from protoporphyrinogen-IX: step 1/1.</text>
</comment>
<dbReference type="GO" id="GO:0006782">
    <property type="term" value="P:protoporphyrinogen IX biosynthetic process"/>
    <property type="evidence" value="ECO:0007669"/>
    <property type="project" value="UniProtKB-UniRule"/>
</dbReference>
<evidence type="ECO:0000256" key="8">
    <source>
        <dbReference type="ARBA" id="ARBA00022723"/>
    </source>
</evidence>
<dbReference type="AlphaFoldDB" id="A0A7W8HXF9"/>
<name>A0A7W8HXF9_9CAUL</name>
<evidence type="ECO:0000256" key="7">
    <source>
        <dbReference type="ARBA" id="ARBA00022692"/>
    </source>
</evidence>
<comment type="subcellular location">
    <subcellularLocation>
        <location evidence="1 14">Cell membrane</location>
        <topology evidence="1 14">Multi-pass membrane protein</topology>
    </subcellularLocation>
</comment>
<evidence type="ECO:0000256" key="15">
    <source>
        <dbReference type="PIRNR" id="PIRNR004638"/>
    </source>
</evidence>
<evidence type="ECO:0000256" key="10">
    <source>
        <dbReference type="ARBA" id="ARBA00023002"/>
    </source>
</evidence>
<comment type="subunit">
    <text evidence="14">Homodimer.</text>
</comment>
<organism evidence="16 17">
    <name type="scientific">Brevundimonas basaltis</name>
    <dbReference type="NCBI Taxonomy" id="472166"/>
    <lineage>
        <taxon>Bacteria</taxon>
        <taxon>Pseudomonadati</taxon>
        <taxon>Pseudomonadota</taxon>
        <taxon>Alphaproteobacteria</taxon>
        <taxon>Caulobacterales</taxon>
        <taxon>Caulobacteraceae</taxon>
        <taxon>Brevundimonas</taxon>
    </lineage>
</organism>
<evidence type="ECO:0000313" key="17">
    <source>
        <dbReference type="Proteomes" id="UP000566663"/>
    </source>
</evidence>
<evidence type="ECO:0000256" key="5">
    <source>
        <dbReference type="ARBA" id="ARBA00022475"/>
    </source>
</evidence>
<sequence>MSYEVFNVVRGLHILAVIAWMAGMLFLPRLYAYDVEQTGKAEPLRSEMQGLLRLWQRRLLKIIINPAMTAAWIFGVWMILVHAHGFGQGWGFILLPWMATKLIAVVILSGWHGFLAGELKRIHAGTSTRSGRFWRMTNEIPFLLAIVAVLSVTVEWTLG</sequence>
<keyword evidence="9 14" id="KW-1133">Transmembrane helix</keyword>
<keyword evidence="8 14" id="KW-0479">Metal-binding</keyword>
<keyword evidence="10 14" id="KW-0560">Oxidoreductase</keyword>
<dbReference type="GO" id="GO:0046872">
    <property type="term" value="F:metal ion binding"/>
    <property type="evidence" value="ECO:0007669"/>
    <property type="project" value="UniProtKB-UniRule"/>
</dbReference>
<evidence type="ECO:0000256" key="4">
    <source>
        <dbReference type="ARBA" id="ARBA00017504"/>
    </source>
</evidence>
<proteinExistence type="inferred from homology"/>
<reference evidence="16 17" key="1">
    <citation type="submission" date="2020-08" db="EMBL/GenBank/DDBJ databases">
        <title>Genomic Encyclopedia of Type Strains, Phase IV (KMG-IV): sequencing the most valuable type-strain genomes for metagenomic binning, comparative biology and taxonomic classification.</title>
        <authorList>
            <person name="Goeker M."/>
        </authorList>
    </citation>
    <scope>NUCLEOTIDE SEQUENCE [LARGE SCALE GENOMIC DNA]</scope>
    <source>
        <strain evidence="16 17">DSM 25335</strain>
    </source>
</reference>
<keyword evidence="5 14" id="KW-1003">Cell membrane</keyword>
<accession>A0A7W8HXF9</accession>
<evidence type="ECO:0000256" key="11">
    <source>
        <dbReference type="ARBA" id="ARBA00023004"/>
    </source>
</evidence>
<dbReference type="HAMAP" id="MF_02239">
    <property type="entry name" value="HemJ"/>
    <property type="match status" value="1"/>
</dbReference>
<protein>
    <recommendedName>
        <fullName evidence="4 14">Protoporphyrinogen IX oxidase</fullName>
        <shortName evidence="14">PPO</shortName>
        <ecNumber evidence="14 15">1.3.99.-</ecNumber>
    </recommendedName>
</protein>
<comment type="similarity">
    <text evidence="3 14 15">Belongs to the HemJ family.</text>
</comment>
<evidence type="ECO:0000313" key="16">
    <source>
        <dbReference type="EMBL" id="MBB5291696.1"/>
    </source>
</evidence>
<dbReference type="GO" id="GO:0005886">
    <property type="term" value="C:plasma membrane"/>
    <property type="evidence" value="ECO:0007669"/>
    <property type="project" value="UniProtKB-SubCell"/>
</dbReference>
<dbReference type="PANTHER" id="PTHR40255">
    <property type="entry name" value="UPF0093 MEMBRANE PROTEIN SLR1790"/>
    <property type="match status" value="1"/>
</dbReference>
<dbReference type="Proteomes" id="UP000566663">
    <property type="component" value="Unassembled WGS sequence"/>
</dbReference>
<evidence type="ECO:0000256" key="3">
    <source>
        <dbReference type="ARBA" id="ARBA00006501"/>
    </source>
</evidence>
<evidence type="ECO:0000256" key="6">
    <source>
        <dbReference type="ARBA" id="ARBA00022617"/>
    </source>
</evidence>
<evidence type="ECO:0000256" key="14">
    <source>
        <dbReference type="HAMAP-Rule" id="MF_02239"/>
    </source>
</evidence>
<feature type="binding site" description="axial binding residue" evidence="14">
    <location>
        <position position="13"/>
    </location>
    <ligand>
        <name>heme</name>
        <dbReference type="ChEBI" id="CHEBI:30413"/>
    </ligand>
    <ligandPart>
        <name>Fe</name>
        <dbReference type="ChEBI" id="CHEBI:18248"/>
    </ligandPart>
</feature>
<keyword evidence="7 14" id="KW-0812">Transmembrane</keyword>
<dbReference type="PIRSF" id="PIRSF004638">
    <property type="entry name" value="UCP004638"/>
    <property type="match status" value="1"/>
</dbReference>
<evidence type="ECO:0000256" key="12">
    <source>
        <dbReference type="ARBA" id="ARBA00023136"/>
    </source>
</evidence>
<gene>
    <name evidence="16" type="ORF">HNQ67_001210</name>
</gene>
<dbReference type="UniPathway" id="UPA00251">
    <property type="reaction ID" value="UER00324"/>
</dbReference>
<feature type="transmembrane region" description="Helical" evidence="14">
    <location>
        <begin position="12"/>
        <end position="32"/>
    </location>
</feature>
<comment type="caution">
    <text evidence="16">The sequence shown here is derived from an EMBL/GenBank/DDBJ whole genome shotgun (WGS) entry which is preliminary data.</text>
</comment>
<dbReference type="InterPro" id="IPR005265">
    <property type="entry name" value="HemJ-like"/>
</dbReference>
<evidence type="ECO:0000256" key="9">
    <source>
        <dbReference type="ARBA" id="ARBA00022989"/>
    </source>
</evidence>
<comment type="catalytic activity">
    <reaction evidence="13 14 15">
        <text>protoporphyrinogen IX + 3 A = protoporphyrin IX + 3 AH2</text>
        <dbReference type="Rhea" id="RHEA:62000"/>
        <dbReference type="ChEBI" id="CHEBI:13193"/>
        <dbReference type="ChEBI" id="CHEBI:17499"/>
        <dbReference type="ChEBI" id="CHEBI:57306"/>
        <dbReference type="ChEBI" id="CHEBI:57307"/>
    </reaction>
</comment>
<comment type="function">
    <text evidence="14 15">Catalyzes the oxidation of protoporphyrinogen IX to protoporphyrin IX.</text>
</comment>
<feature type="transmembrane region" description="Helical" evidence="14">
    <location>
        <begin position="59"/>
        <end position="80"/>
    </location>
</feature>
<evidence type="ECO:0000256" key="1">
    <source>
        <dbReference type="ARBA" id="ARBA00004651"/>
    </source>
</evidence>
<dbReference type="GO" id="GO:0070818">
    <property type="term" value="F:protoporphyrinogen oxidase activity"/>
    <property type="evidence" value="ECO:0007669"/>
    <property type="project" value="UniProtKB-UniRule"/>
</dbReference>
<dbReference type="EC" id="1.3.99.-" evidence="14 15"/>
<feature type="transmembrane region" description="Helical" evidence="14">
    <location>
        <begin position="140"/>
        <end position="158"/>
    </location>
</feature>
<evidence type="ECO:0000256" key="13">
    <source>
        <dbReference type="ARBA" id="ARBA00048390"/>
    </source>
</evidence>
<feature type="transmembrane region" description="Helical" evidence="14">
    <location>
        <begin position="92"/>
        <end position="119"/>
    </location>
</feature>
<dbReference type="Pfam" id="PF03653">
    <property type="entry name" value="UPF0093"/>
    <property type="match status" value="1"/>
</dbReference>
<dbReference type="EMBL" id="JACHFZ010000002">
    <property type="protein sequence ID" value="MBB5291696.1"/>
    <property type="molecule type" value="Genomic_DNA"/>
</dbReference>
<dbReference type="PANTHER" id="PTHR40255:SF1">
    <property type="entry name" value="PROTOPORPHYRINOGEN IX OXIDASE"/>
    <property type="match status" value="1"/>
</dbReference>
<feature type="binding site" description="axial binding residue" evidence="14">
    <location>
        <position position="101"/>
    </location>
    <ligand>
        <name>heme</name>
        <dbReference type="ChEBI" id="CHEBI:30413"/>
    </ligand>
    <ligandPart>
        <name>Fe</name>
        <dbReference type="ChEBI" id="CHEBI:18248"/>
    </ligandPart>
</feature>
<evidence type="ECO:0000256" key="2">
    <source>
        <dbReference type="ARBA" id="ARBA00005073"/>
    </source>
</evidence>
<keyword evidence="17" id="KW-1185">Reference proteome</keyword>
<keyword evidence="12 14" id="KW-0472">Membrane</keyword>
<keyword evidence="6 14" id="KW-0349">Heme</keyword>